<proteinExistence type="predicted"/>
<dbReference type="RefSeq" id="WP_062074495.1">
    <property type="nucleotide sequence ID" value="NZ_BBRC01000003.1"/>
</dbReference>
<keyword evidence="2" id="KW-1185">Reference proteome</keyword>
<dbReference type="EMBL" id="JACBZO010000001">
    <property type="protein sequence ID" value="NYI40741.1"/>
    <property type="molecule type" value="Genomic_DNA"/>
</dbReference>
<reference evidence="1 2" key="1">
    <citation type="submission" date="2020-07" db="EMBL/GenBank/DDBJ databases">
        <title>Sequencing the genomes of 1000 actinobacteria strains.</title>
        <authorList>
            <person name="Klenk H.-P."/>
        </authorList>
    </citation>
    <scope>NUCLEOTIDE SEQUENCE [LARGE SCALE GENOMIC DNA]</scope>
    <source>
        <strain evidence="1 2">DSM 19970</strain>
    </source>
</reference>
<name>A0A7Z0CGS3_9MICO</name>
<organism evidence="1 2">
    <name type="scientific">Demequina lutea</name>
    <dbReference type="NCBI Taxonomy" id="431489"/>
    <lineage>
        <taxon>Bacteria</taxon>
        <taxon>Bacillati</taxon>
        <taxon>Actinomycetota</taxon>
        <taxon>Actinomycetes</taxon>
        <taxon>Micrococcales</taxon>
        <taxon>Demequinaceae</taxon>
        <taxon>Demequina</taxon>
    </lineage>
</organism>
<accession>A0A7Z0CGS3</accession>
<sequence>MTMRNWSERRRRVWRWGWVALIAAVWFMPLGQSGSCSAVPGGAGQCTTSYTPLMGYVLGYSIPAP</sequence>
<dbReference type="Proteomes" id="UP000547973">
    <property type="component" value="Unassembled WGS sequence"/>
</dbReference>
<protein>
    <submittedName>
        <fullName evidence="1">Uncharacterized protein</fullName>
    </submittedName>
</protein>
<gene>
    <name evidence="1" type="ORF">BKA03_000860</name>
</gene>
<comment type="caution">
    <text evidence="1">The sequence shown here is derived from an EMBL/GenBank/DDBJ whole genome shotgun (WGS) entry which is preliminary data.</text>
</comment>
<evidence type="ECO:0000313" key="2">
    <source>
        <dbReference type="Proteomes" id="UP000547973"/>
    </source>
</evidence>
<dbReference type="AlphaFoldDB" id="A0A7Z0CGS3"/>
<evidence type="ECO:0000313" key="1">
    <source>
        <dbReference type="EMBL" id="NYI40741.1"/>
    </source>
</evidence>